<dbReference type="Proteomes" id="UP001054945">
    <property type="component" value="Unassembled WGS sequence"/>
</dbReference>
<sequence>MAPPRFEPETCGSEPAVCTIVFGNGQLGYGGSECHLGVRVVPPFVHILRLHQTLYDVIEIFGPLAPEFSTVHDVDHERPGE</sequence>
<protein>
    <submittedName>
        <fullName evidence="1">Uncharacterized protein</fullName>
    </submittedName>
</protein>
<accession>A0AAV4PJB4</accession>
<dbReference type="EMBL" id="BPLR01004745">
    <property type="protein sequence ID" value="GIX97165.1"/>
    <property type="molecule type" value="Genomic_DNA"/>
</dbReference>
<evidence type="ECO:0000313" key="2">
    <source>
        <dbReference type="EMBL" id="GIY50060.1"/>
    </source>
</evidence>
<dbReference type="EMBL" id="BPLR01011933">
    <property type="protein sequence ID" value="GIY50060.1"/>
    <property type="molecule type" value="Genomic_DNA"/>
</dbReference>
<reference evidence="1 3" key="1">
    <citation type="submission" date="2021-06" db="EMBL/GenBank/DDBJ databases">
        <title>Caerostris extrusa draft genome.</title>
        <authorList>
            <person name="Kono N."/>
            <person name="Arakawa K."/>
        </authorList>
    </citation>
    <scope>NUCLEOTIDE SEQUENCE [LARGE SCALE GENOMIC DNA]</scope>
</reference>
<name>A0AAV4PJB4_CAEEX</name>
<gene>
    <name evidence="2" type="ORF">CEXT_365981</name>
    <name evidence="1" type="ORF">CEXT_640021</name>
</gene>
<comment type="caution">
    <text evidence="1">The sequence shown here is derived from an EMBL/GenBank/DDBJ whole genome shotgun (WGS) entry which is preliminary data.</text>
</comment>
<keyword evidence="3" id="KW-1185">Reference proteome</keyword>
<evidence type="ECO:0000313" key="3">
    <source>
        <dbReference type="Proteomes" id="UP001054945"/>
    </source>
</evidence>
<dbReference type="AlphaFoldDB" id="A0AAV4PJB4"/>
<evidence type="ECO:0000313" key="1">
    <source>
        <dbReference type="EMBL" id="GIX97165.1"/>
    </source>
</evidence>
<proteinExistence type="predicted"/>
<organism evidence="1 3">
    <name type="scientific">Caerostris extrusa</name>
    <name type="common">Bark spider</name>
    <name type="synonym">Caerostris bankana</name>
    <dbReference type="NCBI Taxonomy" id="172846"/>
    <lineage>
        <taxon>Eukaryota</taxon>
        <taxon>Metazoa</taxon>
        <taxon>Ecdysozoa</taxon>
        <taxon>Arthropoda</taxon>
        <taxon>Chelicerata</taxon>
        <taxon>Arachnida</taxon>
        <taxon>Araneae</taxon>
        <taxon>Araneomorphae</taxon>
        <taxon>Entelegynae</taxon>
        <taxon>Araneoidea</taxon>
        <taxon>Araneidae</taxon>
        <taxon>Caerostris</taxon>
    </lineage>
</organism>